<evidence type="ECO:0000256" key="5">
    <source>
        <dbReference type="SAM" id="SignalP"/>
    </source>
</evidence>
<sequence length="334" mass="36275">MLAQASAFISLLPTVLGAIPSCAVAGEGYDDPVVTSVNGGVGVLDSATCQAVCAKRLDCSVFTYYKSNGGCWLQGAGLTSKPMAGVVSGPRTCDQPPVPAPLPAQADMSPSPAPTPRFPAAAAGMDVAAEADMDPADAVTTPMPPRFIKAGDALYFAEGNTPRRVHLVRFHCVGCESACKNYIHVNPDYVASLEQDVDFNCDMLTTTTAPEPELQPLRVKHQDSHGWLWPLLICLLLCCVGGFLLACDQNWHRRARKDKDREGRHSERQPLTGSAVQGGRLQLCQRQCWARGLPSRAWLICLPQRRSHHGSLQPRALAKVAERARLWRLWLDRL</sequence>
<evidence type="ECO:0000259" key="6">
    <source>
        <dbReference type="SMART" id="SM00223"/>
    </source>
</evidence>
<dbReference type="Gene3D" id="3.50.4.10">
    <property type="entry name" value="Hepatocyte Growth Factor"/>
    <property type="match status" value="1"/>
</dbReference>
<keyword evidence="2" id="KW-1015">Disulfide bond</keyword>
<feature type="signal peptide" evidence="5">
    <location>
        <begin position="1"/>
        <end position="17"/>
    </location>
</feature>
<keyword evidence="4" id="KW-0812">Transmembrane</keyword>
<protein>
    <recommendedName>
        <fullName evidence="6">Apple domain-containing protein</fullName>
    </recommendedName>
</protein>
<dbReference type="InterPro" id="IPR003609">
    <property type="entry name" value="Pan_app"/>
</dbReference>
<keyword evidence="4" id="KW-0472">Membrane</keyword>
<evidence type="ECO:0000256" key="2">
    <source>
        <dbReference type="ARBA" id="ARBA00023157"/>
    </source>
</evidence>
<keyword evidence="1" id="KW-0677">Repeat</keyword>
<evidence type="ECO:0000256" key="3">
    <source>
        <dbReference type="SAM" id="MobiDB-lite"/>
    </source>
</evidence>
<gene>
    <name evidence="7" type="ORF">EVOR1521_LOCUS2435</name>
</gene>
<feature type="domain" description="Apple" evidence="6">
    <location>
        <begin position="22"/>
        <end position="93"/>
    </location>
</feature>
<dbReference type="EMBL" id="CAUJNA010000128">
    <property type="protein sequence ID" value="CAJ1372334.1"/>
    <property type="molecule type" value="Genomic_DNA"/>
</dbReference>
<accession>A0AA36HNC2</accession>
<evidence type="ECO:0000313" key="8">
    <source>
        <dbReference type="Proteomes" id="UP001178507"/>
    </source>
</evidence>
<dbReference type="GO" id="GO:0006508">
    <property type="term" value="P:proteolysis"/>
    <property type="evidence" value="ECO:0007669"/>
    <property type="project" value="InterPro"/>
</dbReference>
<dbReference type="AlphaFoldDB" id="A0AA36HNC2"/>
<keyword evidence="8" id="KW-1185">Reference proteome</keyword>
<dbReference type="GO" id="GO:0005576">
    <property type="term" value="C:extracellular region"/>
    <property type="evidence" value="ECO:0007669"/>
    <property type="project" value="InterPro"/>
</dbReference>
<evidence type="ECO:0000256" key="4">
    <source>
        <dbReference type="SAM" id="Phobius"/>
    </source>
</evidence>
<comment type="caution">
    <text evidence="7">The sequence shown here is derived from an EMBL/GenBank/DDBJ whole genome shotgun (WGS) entry which is preliminary data.</text>
</comment>
<feature type="chain" id="PRO_5041273531" description="Apple domain-containing protein" evidence="5">
    <location>
        <begin position="18"/>
        <end position="334"/>
    </location>
</feature>
<dbReference type="Pfam" id="PF00024">
    <property type="entry name" value="PAN_1"/>
    <property type="match status" value="1"/>
</dbReference>
<evidence type="ECO:0000313" key="7">
    <source>
        <dbReference type="EMBL" id="CAJ1372334.1"/>
    </source>
</evidence>
<name>A0AA36HNC2_9DINO</name>
<feature type="region of interest" description="Disordered" evidence="3">
    <location>
        <begin position="88"/>
        <end position="114"/>
    </location>
</feature>
<reference evidence="7" key="1">
    <citation type="submission" date="2023-08" db="EMBL/GenBank/DDBJ databases">
        <authorList>
            <person name="Chen Y."/>
            <person name="Shah S."/>
            <person name="Dougan E. K."/>
            <person name="Thang M."/>
            <person name="Chan C."/>
        </authorList>
    </citation>
    <scope>NUCLEOTIDE SEQUENCE</scope>
</reference>
<dbReference type="Proteomes" id="UP001178507">
    <property type="component" value="Unassembled WGS sequence"/>
</dbReference>
<proteinExistence type="predicted"/>
<dbReference type="InterPro" id="IPR000177">
    <property type="entry name" value="Apple"/>
</dbReference>
<dbReference type="CDD" id="cd01100">
    <property type="entry name" value="APPLE_Factor_XI_like"/>
    <property type="match status" value="1"/>
</dbReference>
<organism evidence="7 8">
    <name type="scientific">Effrenium voratum</name>
    <dbReference type="NCBI Taxonomy" id="2562239"/>
    <lineage>
        <taxon>Eukaryota</taxon>
        <taxon>Sar</taxon>
        <taxon>Alveolata</taxon>
        <taxon>Dinophyceae</taxon>
        <taxon>Suessiales</taxon>
        <taxon>Symbiodiniaceae</taxon>
        <taxon>Effrenium</taxon>
    </lineage>
</organism>
<dbReference type="SUPFAM" id="SSF57414">
    <property type="entry name" value="Hairpin loop containing domain-like"/>
    <property type="match status" value="1"/>
</dbReference>
<keyword evidence="5" id="KW-0732">Signal</keyword>
<keyword evidence="4" id="KW-1133">Transmembrane helix</keyword>
<evidence type="ECO:0000256" key="1">
    <source>
        <dbReference type="ARBA" id="ARBA00022737"/>
    </source>
</evidence>
<feature type="transmembrane region" description="Helical" evidence="4">
    <location>
        <begin position="227"/>
        <end position="247"/>
    </location>
</feature>
<dbReference type="SMART" id="SM00223">
    <property type="entry name" value="APPLE"/>
    <property type="match status" value="1"/>
</dbReference>